<accession>A0A382F949</accession>
<dbReference type="EMBL" id="UINC01048267">
    <property type="protein sequence ID" value="SVB58597.1"/>
    <property type="molecule type" value="Genomic_DNA"/>
</dbReference>
<reference evidence="1" key="1">
    <citation type="submission" date="2018-05" db="EMBL/GenBank/DDBJ databases">
        <authorList>
            <person name="Lanie J.A."/>
            <person name="Ng W.-L."/>
            <person name="Kazmierczak K.M."/>
            <person name="Andrzejewski T.M."/>
            <person name="Davidsen T.M."/>
            <person name="Wayne K.J."/>
            <person name="Tettelin H."/>
            <person name="Glass J.I."/>
            <person name="Rusch D."/>
            <person name="Podicherti R."/>
            <person name="Tsui H.-C.T."/>
            <person name="Winkler M.E."/>
        </authorList>
    </citation>
    <scope>NUCLEOTIDE SEQUENCE</scope>
</reference>
<dbReference type="AlphaFoldDB" id="A0A382F949"/>
<proteinExistence type="predicted"/>
<name>A0A382F949_9ZZZZ</name>
<evidence type="ECO:0000313" key="1">
    <source>
        <dbReference type="EMBL" id="SVB58597.1"/>
    </source>
</evidence>
<sequence>MTAAAVDSPVAKIVVINIWLDATPIRLTTVAG</sequence>
<gene>
    <name evidence="1" type="ORF">METZ01_LOCUS211451</name>
</gene>
<protein>
    <submittedName>
        <fullName evidence="1">Uncharacterized protein</fullName>
    </submittedName>
</protein>
<feature type="non-terminal residue" evidence="1">
    <location>
        <position position="32"/>
    </location>
</feature>
<organism evidence="1">
    <name type="scientific">marine metagenome</name>
    <dbReference type="NCBI Taxonomy" id="408172"/>
    <lineage>
        <taxon>unclassified sequences</taxon>
        <taxon>metagenomes</taxon>
        <taxon>ecological metagenomes</taxon>
    </lineage>
</organism>